<keyword evidence="5 6" id="KW-0472">Membrane</keyword>
<dbReference type="InterPro" id="IPR037185">
    <property type="entry name" value="EmrE-like"/>
</dbReference>
<sequence>MPYLLLTLAACFWGGNYVVGRVLVTQADPMVISEGRWVITAVLLLCLYHHQVRNDWVKIKNSVGSICLLAIFGQILFPLTLYVGLQYTSSLNASIYLSATPGMVLVMNKLLFNDSISKNNILGVLFSTMGVIYLILQGNLTNLNSLSNINQGDLWAMASAMSWACYSAFLRLKDKSIAGNAFVTVSAVLGSLMLLPIALVYFYFYPVENLAHYTDASFLLGLLYIAIFASWLSYLFWNRGIAEIGASRGQIYTHIIPLSGGIFSILFLHTEIANFHIISTLFIVIGIYLCSKKSTLLNCSEQK</sequence>
<organism evidence="8 9">
    <name type="scientific">Gilliamella bombicola</name>
    <dbReference type="NCBI Taxonomy" id="1798182"/>
    <lineage>
        <taxon>Bacteria</taxon>
        <taxon>Pseudomonadati</taxon>
        <taxon>Pseudomonadota</taxon>
        <taxon>Gammaproteobacteria</taxon>
        <taxon>Orbales</taxon>
        <taxon>Orbaceae</taxon>
        <taxon>Gilliamella</taxon>
    </lineage>
</organism>
<dbReference type="GO" id="GO:0005886">
    <property type="term" value="C:plasma membrane"/>
    <property type="evidence" value="ECO:0007669"/>
    <property type="project" value="UniProtKB-SubCell"/>
</dbReference>
<name>A0A1C4CWR9_9GAMM</name>
<dbReference type="RefSeq" id="WP_091349950.1">
    <property type="nucleotide sequence ID" value="NZ_FMAQ01000011.1"/>
</dbReference>
<dbReference type="Proteomes" id="UP000199670">
    <property type="component" value="Unassembled WGS sequence"/>
</dbReference>
<evidence type="ECO:0000259" key="7">
    <source>
        <dbReference type="Pfam" id="PF00892"/>
    </source>
</evidence>
<feature type="transmembrane region" description="Helical" evidence="6">
    <location>
        <begin position="121"/>
        <end position="140"/>
    </location>
</feature>
<dbReference type="InterPro" id="IPR000620">
    <property type="entry name" value="EamA_dom"/>
</dbReference>
<evidence type="ECO:0000256" key="4">
    <source>
        <dbReference type="ARBA" id="ARBA00022989"/>
    </source>
</evidence>
<proteinExistence type="predicted"/>
<feature type="transmembrane region" description="Helical" evidence="6">
    <location>
        <begin position="249"/>
        <end position="267"/>
    </location>
</feature>
<dbReference type="InterPro" id="IPR050638">
    <property type="entry name" value="AA-Vitamin_Transporters"/>
</dbReference>
<feature type="domain" description="EamA" evidence="7">
    <location>
        <begin position="152"/>
        <end position="290"/>
    </location>
</feature>
<feature type="transmembrane region" description="Helical" evidence="6">
    <location>
        <begin position="62"/>
        <end position="83"/>
    </location>
</feature>
<protein>
    <submittedName>
        <fullName evidence="8">Permease of the drug/metabolite transporter (DMT) superfamily</fullName>
    </submittedName>
</protein>
<evidence type="ECO:0000256" key="3">
    <source>
        <dbReference type="ARBA" id="ARBA00022692"/>
    </source>
</evidence>
<feature type="transmembrane region" description="Helical" evidence="6">
    <location>
        <begin position="216"/>
        <end position="237"/>
    </location>
</feature>
<feature type="transmembrane region" description="Helical" evidence="6">
    <location>
        <begin position="273"/>
        <end position="290"/>
    </location>
</feature>
<comment type="subcellular location">
    <subcellularLocation>
        <location evidence="1">Cell membrane</location>
        <topology evidence="1">Multi-pass membrane protein</topology>
    </subcellularLocation>
</comment>
<feature type="transmembrane region" description="Helical" evidence="6">
    <location>
        <begin position="152"/>
        <end position="169"/>
    </location>
</feature>
<feature type="domain" description="EamA" evidence="7">
    <location>
        <begin position="3"/>
        <end position="135"/>
    </location>
</feature>
<feature type="transmembrane region" description="Helical" evidence="6">
    <location>
        <begin position="95"/>
        <end position="112"/>
    </location>
</feature>
<keyword evidence="2" id="KW-1003">Cell membrane</keyword>
<evidence type="ECO:0000256" key="6">
    <source>
        <dbReference type="SAM" id="Phobius"/>
    </source>
</evidence>
<dbReference type="PANTHER" id="PTHR32322">
    <property type="entry name" value="INNER MEMBRANE TRANSPORTER"/>
    <property type="match status" value="1"/>
</dbReference>
<evidence type="ECO:0000256" key="2">
    <source>
        <dbReference type="ARBA" id="ARBA00022475"/>
    </source>
</evidence>
<dbReference type="EMBL" id="FMAQ01000011">
    <property type="protein sequence ID" value="SCC23634.1"/>
    <property type="molecule type" value="Genomic_DNA"/>
</dbReference>
<dbReference type="OrthoDB" id="4167046at2"/>
<evidence type="ECO:0000256" key="1">
    <source>
        <dbReference type="ARBA" id="ARBA00004651"/>
    </source>
</evidence>
<dbReference type="SUPFAM" id="SSF103481">
    <property type="entry name" value="Multidrug resistance efflux transporter EmrE"/>
    <property type="match status" value="2"/>
</dbReference>
<feature type="transmembrane region" description="Helical" evidence="6">
    <location>
        <begin position="181"/>
        <end position="204"/>
    </location>
</feature>
<evidence type="ECO:0000313" key="8">
    <source>
        <dbReference type="EMBL" id="SCC23634.1"/>
    </source>
</evidence>
<evidence type="ECO:0000313" key="9">
    <source>
        <dbReference type="Proteomes" id="UP000199670"/>
    </source>
</evidence>
<accession>A0A1C4CWR9</accession>
<reference evidence="9" key="1">
    <citation type="submission" date="2016-08" db="EMBL/GenBank/DDBJ databases">
        <authorList>
            <person name="Varghese N."/>
            <person name="Submissions Spin"/>
        </authorList>
    </citation>
    <scope>NUCLEOTIDE SEQUENCE [LARGE SCALE GENOMIC DNA]</scope>
    <source>
        <strain evidence="9">R-53248</strain>
    </source>
</reference>
<keyword evidence="4 6" id="KW-1133">Transmembrane helix</keyword>
<gene>
    <name evidence="8" type="ORF">GA0061081_11158</name>
</gene>
<evidence type="ECO:0000256" key="5">
    <source>
        <dbReference type="ARBA" id="ARBA00023136"/>
    </source>
</evidence>
<keyword evidence="9" id="KW-1185">Reference proteome</keyword>
<dbReference type="PANTHER" id="PTHR32322:SF18">
    <property type="entry name" value="S-ADENOSYLMETHIONINE_S-ADENOSYLHOMOCYSTEINE TRANSPORTER"/>
    <property type="match status" value="1"/>
</dbReference>
<dbReference type="AlphaFoldDB" id="A0A1C4CWR9"/>
<dbReference type="Pfam" id="PF00892">
    <property type="entry name" value="EamA"/>
    <property type="match status" value="2"/>
</dbReference>
<dbReference type="STRING" id="1798182.GA0061081_11158"/>
<keyword evidence="3 6" id="KW-0812">Transmembrane</keyword>